<evidence type="ECO:0000313" key="4">
    <source>
        <dbReference type="Proteomes" id="UP000002195"/>
    </source>
</evidence>
<dbReference type="PANTHER" id="PTHR31857">
    <property type="entry name" value="HSSA/B-LIKE PROTEIN 17-RELATED"/>
    <property type="match status" value="1"/>
</dbReference>
<evidence type="ECO:0000313" key="3">
    <source>
        <dbReference type="EMBL" id="EAL71150.1"/>
    </source>
</evidence>
<dbReference type="PaxDb" id="44689-DDB0238205"/>
<protein>
    <submittedName>
        <fullName evidence="2">Uncharacterized protein</fullName>
    </submittedName>
</protein>
<dbReference type="FunCoup" id="Q556F7">
    <property type="interactions" value="119"/>
</dbReference>
<evidence type="ECO:0000313" key="2">
    <source>
        <dbReference type="EMBL" id="EAL70482.1"/>
    </source>
</evidence>
<dbReference type="RefSeq" id="XP_645006.1">
    <property type="nucleotide sequence ID" value="XM_639914.1"/>
</dbReference>
<dbReference type="HOGENOM" id="CLU_190274_0_0_1"/>
<name>Q556F7_DICDI</name>
<dbReference type="PANTHER" id="PTHR31857:SF2">
    <property type="entry name" value="HSSA_B-LIKE PROTEIN 17-RELATED"/>
    <property type="match status" value="1"/>
</dbReference>
<comment type="similarity">
    <text evidence="1">Belongs to the hssA/B family.</text>
</comment>
<dbReference type="GeneID" id="8619293"/>
<dbReference type="InParanoid" id="Q556F7"/>
<dbReference type="GeneID" id="8618683"/>
<dbReference type="GO" id="GO:0045335">
    <property type="term" value="C:phagocytic vesicle"/>
    <property type="evidence" value="ECO:0007005"/>
    <property type="project" value="dictyBase"/>
</dbReference>
<comment type="caution">
    <text evidence="2">The sequence shown here is derived from an EMBL/GenBank/DDBJ whole genome shotgun (WGS) entry which is preliminary data.</text>
</comment>
<accession>Q556F7</accession>
<dbReference type="EMBL" id="AAFI02000011">
    <property type="protein sequence ID" value="EAL70482.1"/>
    <property type="molecule type" value="Genomic_DNA"/>
</dbReference>
<dbReference type="InterPro" id="IPR008455">
    <property type="entry name" value="HssA/B-related"/>
</dbReference>
<dbReference type="EMBL" id="AAFI02000008">
    <property type="protein sequence ID" value="EAL71150.1"/>
    <property type="molecule type" value="Genomic_DNA"/>
</dbReference>
<dbReference type="dictyBase" id="DDB_G0274097">
    <property type="gene designation" value="sigN105-2"/>
</dbReference>
<dbReference type="Proteomes" id="UP000002195">
    <property type="component" value="Unassembled WGS sequence"/>
</dbReference>
<organism evidence="4">
    <name type="scientific">Dictyostelium discoideum</name>
    <name type="common">Social amoeba</name>
    <dbReference type="NCBI Taxonomy" id="44689"/>
    <lineage>
        <taxon>Eukaryota</taxon>
        <taxon>Amoebozoa</taxon>
        <taxon>Evosea</taxon>
        <taxon>Eumycetozoa</taxon>
        <taxon>Dictyostelia</taxon>
        <taxon>Dictyosteliales</taxon>
        <taxon>Dictyosteliaceae</taxon>
        <taxon>Dictyostelium</taxon>
    </lineage>
</organism>
<keyword evidence="4" id="KW-1185">Reference proteome</keyword>
<proteinExistence type="inferred from homology"/>
<reference evidence="2 4" key="2">
    <citation type="journal article" date="2005" name="Nature">
        <title>The genome of the social amoeba Dictyostelium discoideum.</title>
        <authorList>
            <consortium name="The Dictyostelium discoideum Sequencing Consortium"/>
            <person name="Eichinger L."/>
            <person name="Pachebat J.A."/>
            <person name="Glockner G."/>
            <person name="Rajandream M.A."/>
            <person name="Sucgang R."/>
            <person name="Berriman M."/>
            <person name="Song J."/>
            <person name="Olsen R."/>
            <person name="Szafranski K."/>
            <person name="Xu Q."/>
            <person name="Tunggal B."/>
            <person name="Kummerfeld S."/>
            <person name="Madera M."/>
            <person name="Konfortov B.A."/>
            <person name="Rivero F."/>
            <person name="Bankier A.T."/>
            <person name="Lehmann R."/>
            <person name="Hamlin N."/>
            <person name="Davies R."/>
            <person name="Gaudet P."/>
            <person name="Fey P."/>
            <person name="Pilcher K."/>
            <person name="Chen G."/>
            <person name="Saunders D."/>
            <person name="Sodergren E."/>
            <person name="Davis P."/>
            <person name="Kerhornou A."/>
            <person name="Nie X."/>
            <person name="Hall N."/>
            <person name="Anjard C."/>
            <person name="Hemphill L."/>
            <person name="Bason N."/>
            <person name="Farbrother P."/>
            <person name="Desany B."/>
            <person name="Just E."/>
            <person name="Morio T."/>
            <person name="Rost R."/>
            <person name="Churcher C."/>
            <person name="Cooper J."/>
            <person name="Haydock S."/>
            <person name="van Driessche N."/>
            <person name="Cronin A."/>
            <person name="Goodhead I."/>
            <person name="Muzny D."/>
            <person name="Mourier T."/>
            <person name="Pain A."/>
            <person name="Lu M."/>
            <person name="Harper D."/>
            <person name="Lindsay R."/>
            <person name="Hauser H."/>
            <person name="James K."/>
            <person name="Quiles M."/>
            <person name="Madan Babu M."/>
            <person name="Saito T."/>
            <person name="Buchrieser C."/>
            <person name="Wardroper A."/>
            <person name="Felder M."/>
            <person name="Thangavelu M."/>
            <person name="Johnson D."/>
            <person name="Knights A."/>
            <person name="Loulseged H."/>
            <person name="Mungall K."/>
            <person name="Oliver K."/>
            <person name="Price C."/>
            <person name="Quail M.A."/>
            <person name="Urushihara H."/>
            <person name="Hernandez J."/>
            <person name="Rabbinowitsch E."/>
            <person name="Steffen D."/>
            <person name="Sanders M."/>
            <person name="Ma J."/>
            <person name="Kohara Y."/>
            <person name="Sharp S."/>
            <person name="Simmonds M."/>
            <person name="Spiegler S."/>
            <person name="Tivey A."/>
            <person name="Sugano S."/>
            <person name="White B."/>
            <person name="Walker D."/>
            <person name="Woodward J."/>
            <person name="Winckler T."/>
            <person name="Tanaka Y."/>
            <person name="Shaulsky G."/>
            <person name="Schleicher M."/>
            <person name="Weinstock G."/>
            <person name="Rosenthal A."/>
            <person name="Cox E.C."/>
            <person name="Chisholm R.L."/>
            <person name="Gibbs R."/>
            <person name="Loomis W.F."/>
            <person name="Platzer M."/>
            <person name="Kay R.R."/>
            <person name="Williams J."/>
            <person name="Dear P.H."/>
            <person name="Noegel A.A."/>
            <person name="Barrell B."/>
            <person name="Kuspa A."/>
        </authorList>
    </citation>
    <scope>NUCLEOTIDE SEQUENCE [LARGE SCALE GENOMIC DNA]</scope>
    <source>
        <strain evidence="2 4">AX4</strain>
    </source>
</reference>
<dbReference type="dictyBase" id="DDB_G0273025">
    <property type="gene designation" value="sigN105-1"/>
</dbReference>
<gene>
    <name evidence="3" type="ORF">DDB_G0273025</name>
    <name evidence="2" type="ORF">DDB_G0274097</name>
</gene>
<dbReference type="KEGG" id="ddi:DDB_G0274097"/>
<dbReference type="AlphaFoldDB" id="Q556F7"/>
<sequence length="75" mass="7713">MTILGLISSISNVKSISKSNNLSSLSNSLSSLQSMNSIERRGGISISNPGFLGGIGRNPGGILVETYGSLEGVPF</sequence>
<dbReference type="Pfam" id="PF05710">
    <property type="entry name" value="Coiled"/>
    <property type="match status" value="1"/>
</dbReference>
<reference evidence="2 4" key="1">
    <citation type="journal article" date="2002" name="Nature">
        <title>Sequence and analysis of chromosome 2 of Dictyostelium discoideum.</title>
        <authorList>
            <consortium name="Dictyostelium Genome Sequencing Consortium"/>
            <person name="Glockner G."/>
            <person name="Eichinger L."/>
            <person name="Szafranski K."/>
            <person name="Pachebat J.A."/>
            <person name="Bankier A.T."/>
            <person name="Dear P.H."/>
            <person name="Lehmann R."/>
            <person name="Baumgart C."/>
            <person name="Parra G."/>
            <person name="Abril J.F."/>
            <person name="Guigo R."/>
            <person name="Kumpf K."/>
            <person name="Tunggal B."/>
            <person name="Cox E."/>
            <person name="Quail M.A."/>
            <person name="Platzer M."/>
            <person name="Rosenthal A."/>
            <person name="Noegel A.A."/>
        </authorList>
    </citation>
    <scope>NUCLEOTIDE SEQUENCE [LARGE SCALE GENOMIC DNA]</scope>
    <source>
        <strain evidence="2 4">AX4</strain>
    </source>
</reference>
<dbReference type="KEGG" id="ddi:DDB_G0273025"/>
<evidence type="ECO:0000256" key="1">
    <source>
        <dbReference type="ARBA" id="ARBA00038086"/>
    </source>
</evidence>
<reference evidence="2" key="3">
    <citation type="submission" date="2009-08" db="EMBL/GenBank/DDBJ databases">
        <authorList>
            <consortium name="The Dictyostelium discoideum Sequencing Consortium"/>
            <person name="Eichinger L."/>
            <person name="Pachebat J.A."/>
            <person name="Gloeckner G."/>
            <person name="Rajandream M.-A."/>
            <person name="Sucgang R."/>
            <person name="Song J."/>
            <person name="Cox E.C."/>
            <person name="Tunggal B."/>
            <person name="Szafranski K."/>
            <person name="Konfortov B.A."/>
            <person name="Farbrother P."/>
            <person name="Bankier A.T."/>
            <person name="Lehmann R."/>
            <person name="Hamlin N."/>
            <person name="Xu Q."/>
            <person name="Davies R."/>
            <person name="Gaudet P."/>
            <person name="Fey P."/>
            <person name="Pilcher K."/>
            <person name="Chen G."/>
            <person name="Saunders D."/>
            <person name="Sodergren E."/>
            <person name="Davis P."/>
            <person name="Nie X."/>
            <person name="Kerhornou A."/>
            <person name="Hemphill L."/>
            <person name="Bason N."/>
            <person name="Berriman M."/>
            <person name="Desany B."/>
            <person name="Churcher C."/>
            <person name="Cooper J."/>
            <person name="van Driessche N."/>
            <person name="Cronin A."/>
            <person name="Goodhead I."/>
            <person name="Muzny D."/>
            <person name="Hall N."/>
            <person name="Harper D."/>
            <person name="Lindsay R."/>
            <person name="Hauser H."/>
            <person name="James K."/>
            <person name="Quiles M."/>
            <person name="Buchrieser C."/>
            <person name="Wardroper A."/>
            <person name="Thangavelu M."/>
            <person name="Johnson D."/>
            <person name="Knights A."/>
            <person name="Loulseged H."/>
            <person name="Mungall K."/>
            <person name="Price C."/>
            <person name="Ma J."/>
            <person name="Quail M."/>
            <person name="Hernandez J."/>
            <person name="Rabbinowitsch E."/>
            <person name="Steffen D."/>
            <person name="Sanders M."/>
            <person name="Weinstock G."/>
            <person name="Sharp S."/>
            <person name="Just E."/>
            <person name="Shaulsky G."/>
            <person name="Simmonds M."/>
            <person name="Tivey A."/>
            <person name="White B."/>
            <person name="Walker D."/>
            <person name="Woodward J."/>
            <person name="Winckler T."/>
            <person name="Schleicher M."/>
            <person name="Rosenthal A."/>
            <person name="Rivero F."/>
            <person name="Chisholm R.L."/>
            <person name="Gibbs R."/>
            <person name="Loomis W.F."/>
            <person name="Platzer M."/>
            <person name="Kay R.R."/>
            <person name="Williams J."/>
            <person name="Dear P.H."/>
            <person name="Noegel A.A."/>
            <person name="Barrell B."/>
            <person name="Kuspa A."/>
        </authorList>
    </citation>
    <scope>NUCLEOTIDE SEQUENCE</scope>
    <source>
        <strain evidence="2">AX4</strain>
    </source>
</reference>
<dbReference type="GO" id="GO:0030587">
    <property type="term" value="P:sorocarp development"/>
    <property type="evidence" value="ECO:0000318"/>
    <property type="project" value="GO_Central"/>
</dbReference>
<dbReference type="RefSeq" id="XP_644407.1">
    <property type="nucleotide sequence ID" value="XM_639315.1"/>
</dbReference>